<evidence type="ECO:0000256" key="1">
    <source>
        <dbReference type="ARBA" id="ARBA00006484"/>
    </source>
</evidence>
<dbReference type="EMBL" id="BMXO01000001">
    <property type="protein sequence ID" value="GGW46812.1"/>
    <property type="molecule type" value="Genomic_DNA"/>
</dbReference>
<name>A0ABQ2WDB8_9GAMM</name>
<dbReference type="Gene3D" id="3.40.50.720">
    <property type="entry name" value="NAD(P)-binding Rossmann-like Domain"/>
    <property type="match status" value="1"/>
</dbReference>
<dbReference type="InterPro" id="IPR050259">
    <property type="entry name" value="SDR"/>
</dbReference>
<dbReference type="Pfam" id="PF13561">
    <property type="entry name" value="adh_short_C2"/>
    <property type="match status" value="1"/>
</dbReference>
<comment type="caution">
    <text evidence="2">The sequence shown here is derived from an EMBL/GenBank/DDBJ whole genome shotgun (WGS) entry which is preliminary data.</text>
</comment>
<proteinExistence type="inferred from homology"/>
<sequence length="231" mass="24965">MLHDRLPPEQANVQACQDMLREKGAASTRYFQADLRSTEQIDGLFAALREAGVSLDVLVNNAGIQLTAPVENFELTDWNDIIAINLTAVYRCSQLALADMRRQGGGRIVNLASVHGLVGSPYKSAYVAAKHGVVGLTKVLALETAEQRITVNAIAPGWTETPILEPQIAQRMQTLNRGRDEAIRHLVGEKQPTKAFVLPEQVAALVGFLSSSEAASMTGTVIPMDGGWTCQ</sequence>
<accession>A0ABQ2WDB8</accession>
<keyword evidence="3" id="KW-1185">Reference proteome</keyword>
<dbReference type="PANTHER" id="PTHR42879">
    <property type="entry name" value="3-OXOACYL-(ACYL-CARRIER-PROTEIN) REDUCTASE"/>
    <property type="match status" value="1"/>
</dbReference>
<evidence type="ECO:0000313" key="2">
    <source>
        <dbReference type="EMBL" id="GGW46812.1"/>
    </source>
</evidence>
<reference evidence="3" key="1">
    <citation type="journal article" date="2019" name="Int. J. Syst. Evol. Microbiol.">
        <title>The Global Catalogue of Microorganisms (GCM) 10K type strain sequencing project: providing services to taxonomists for standard genome sequencing and annotation.</title>
        <authorList>
            <consortium name="The Broad Institute Genomics Platform"/>
            <consortium name="The Broad Institute Genome Sequencing Center for Infectious Disease"/>
            <person name="Wu L."/>
            <person name="Ma J."/>
        </authorList>
    </citation>
    <scope>NUCLEOTIDE SEQUENCE [LARGE SCALE GENOMIC DNA]</scope>
    <source>
        <strain evidence="3">KCTC 22157</strain>
    </source>
</reference>
<organism evidence="2 3">
    <name type="scientific">Halomonas johnsoniae</name>
    <dbReference type="NCBI Taxonomy" id="502832"/>
    <lineage>
        <taxon>Bacteria</taxon>
        <taxon>Pseudomonadati</taxon>
        <taxon>Pseudomonadota</taxon>
        <taxon>Gammaproteobacteria</taxon>
        <taxon>Oceanospirillales</taxon>
        <taxon>Halomonadaceae</taxon>
        <taxon>Halomonas</taxon>
    </lineage>
</organism>
<evidence type="ECO:0000313" key="3">
    <source>
        <dbReference type="Proteomes" id="UP000647585"/>
    </source>
</evidence>
<comment type="similarity">
    <text evidence="1">Belongs to the short-chain dehydrogenases/reductases (SDR) family.</text>
</comment>
<dbReference type="InterPro" id="IPR020904">
    <property type="entry name" value="Sc_DH/Rdtase_CS"/>
</dbReference>
<dbReference type="PROSITE" id="PS00061">
    <property type="entry name" value="ADH_SHORT"/>
    <property type="match status" value="1"/>
</dbReference>
<gene>
    <name evidence="2" type="ORF">GCM10007158_04690</name>
</gene>
<dbReference type="SUPFAM" id="SSF51735">
    <property type="entry name" value="NAD(P)-binding Rossmann-fold domains"/>
    <property type="match status" value="1"/>
</dbReference>
<protein>
    <submittedName>
        <fullName evidence="2">3-hydroxybutyrate dehydrogenase</fullName>
    </submittedName>
</protein>
<dbReference type="PANTHER" id="PTHR42879:SF2">
    <property type="entry name" value="3-OXOACYL-[ACYL-CARRIER-PROTEIN] REDUCTASE FABG"/>
    <property type="match status" value="1"/>
</dbReference>
<dbReference type="PRINTS" id="PR00080">
    <property type="entry name" value="SDRFAMILY"/>
</dbReference>
<dbReference type="Proteomes" id="UP000647585">
    <property type="component" value="Unassembled WGS sequence"/>
</dbReference>
<dbReference type="PRINTS" id="PR00081">
    <property type="entry name" value="GDHRDH"/>
</dbReference>
<dbReference type="InterPro" id="IPR002347">
    <property type="entry name" value="SDR_fam"/>
</dbReference>
<dbReference type="InterPro" id="IPR036291">
    <property type="entry name" value="NAD(P)-bd_dom_sf"/>
</dbReference>